<dbReference type="EMBL" id="AAOH01000001">
    <property type="protein sequence ID" value="EAR30312.1"/>
    <property type="molecule type" value="Genomic_DNA"/>
</dbReference>
<evidence type="ECO:0000313" key="3">
    <source>
        <dbReference type="Proteomes" id="UP000006201"/>
    </source>
</evidence>
<gene>
    <name evidence="2" type="ORF">PTD2_02046</name>
</gene>
<sequence length="338" mass="37986">MNEIELISFITPTIGISVGVMLALMFFREWRKSRDRDFAFRKEELHLRQVEIETGKNSINIENANGSDTDLGGYITVDMPEERKSLFHDLLKGFEDYAALKGYKVNVSIDSSLNGKISFKIVVNDFGIVGNRDSVKKDLNEFITKIQKGEPLDDLESVSGDLVHSGLLMALKNRISMLQGQYEVQSNINDYYKSFFAQLPTQSVSHTQPIHIYNGGHEMDQRKYIANNSANVMQGDNHSNLVEGNNINIGSTFAEKNERVQGLEELIALLKQGDIQEKDKALRHLENAKEELTDEAEPDEGTIGKWLNKATGILKYADKGSELFTKAKEVMTGFGIEV</sequence>
<evidence type="ECO:0000256" key="1">
    <source>
        <dbReference type="SAM" id="Phobius"/>
    </source>
</evidence>
<comment type="caution">
    <text evidence="2">The sequence shown here is derived from an EMBL/GenBank/DDBJ whole genome shotgun (WGS) entry which is preliminary data.</text>
</comment>
<keyword evidence="1" id="KW-1133">Transmembrane helix</keyword>
<proteinExistence type="predicted"/>
<evidence type="ECO:0000313" key="2">
    <source>
        <dbReference type="EMBL" id="EAR30312.1"/>
    </source>
</evidence>
<dbReference type="Proteomes" id="UP000006201">
    <property type="component" value="Unassembled WGS sequence"/>
</dbReference>
<reference evidence="2 3" key="1">
    <citation type="submission" date="2006-02" db="EMBL/GenBank/DDBJ databases">
        <authorList>
            <person name="Moran M.A."/>
            <person name="Kjelleberg S."/>
            <person name="Egan S."/>
            <person name="Saunders N."/>
            <person name="Thomas T."/>
            <person name="Ferriera S."/>
            <person name="Johnson J."/>
            <person name="Kravitz S."/>
            <person name="Halpern A."/>
            <person name="Remington K."/>
            <person name="Beeson K."/>
            <person name="Tran B."/>
            <person name="Rogers Y.-H."/>
            <person name="Friedman R."/>
            <person name="Venter J.C."/>
        </authorList>
    </citation>
    <scope>NUCLEOTIDE SEQUENCE [LARGE SCALE GENOMIC DNA]</scope>
    <source>
        <strain evidence="2 3">D2</strain>
    </source>
</reference>
<dbReference type="STRING" id="87626.PTD2_02046"/>
<feature type="transmembrane region" description="Helical" evidence="1">
    <location>
        <begin position="6"/>
        <end position="27"/>
    </location>
</feature>
<keyword evidence="1" id="KW-0812">Transmembrane</keyword>
<organism evidence="2 3">
    <name type="scientific">Pseudoalteromonas tunicata D2</name>
    <dbReference type="NCBI Taxonomy" id="87626"/>
    <lineage>
        <taxon>Bacteria</taxon>
        <taxon>Pseudomonadati</taxon>
        <taxon>Pseudomonadota</taxon>
        <taxon>Gammaproteobacteria</taxon>
        <taxon>Alteromonadales</taxon>
        <taxon>Pseudoalteromonadaceae</taxon>
        <taxon>Pseudoalteromonas</taxon>
    </lineage>
</organism>
<dbReference type="HOGENOM" id="CLU_821023_0_0_6"/>
<dbReference type="OrthoDB" id="7063599at2"/>
<accession>A4C430</accession>
<keyword evidence="1" id="KW-0472">Membrane</keyword>
<name>A4C430_9GAMM</name>
<dbReference type="AlphaFoldDB" id="A4C430"/>
<dbReference type="RefSeq" id="WP_009836610.1">
    <property type="nucleotide sequence ID" value="NZ_AAOH01000001.1"/>
</dbReference>
<protein>
    <submittedName>
        <fullName evidence="2">Uncharacterized protein</fullName>
    </submittedName>
</protein>
<keyword evidence="3" id="KW-1185">Reference proteome</keyword>